<feature type="domain" description="WYL" evidence="1">
    <location>
        <begin position="219"/>
        <end position="281"/>
    </location>
</feature>
<dbReference type="Proteomes" id="UP000175744">
    <property type="component" value="Unassembled WGS sequence"/>
</dbReference>
<evidence type="ECO:0000259" key="1">
    <source>
        <dbReference type="Pfam" id="PF13280"/>
    </source>
</evidence>
<sequence length="394" mass="47000">MANKSTDEKVTYFKNRILSFILNHPGEYGAKDIGDIFGFTKRRIQDYVKYYNSIGFYIRSKKGKYNVLKLPYNYKTIKDSLNITSIKKAILYENLKEFNKEKINKSNFINYVIQNKICDVETEKYANKLLYSLKKDGYINMENNYIFIDKNPLDVLNKDEILSLLIYINVMKNIYPRRVELHSIFLKLLVKFEKLGGEFNNNIIIYPHKHNISAFDERILQTIDKAIYEKRKINFIYKTYKSYETIEEIPLGLVYNHWKDLWYMLCSNDRLYRLDRIVYIEIGDKLKYLPDFNKDLLSKSFGASMEKVTSVEIHFDKEDFIFRKLKVYSSIRKTASIEEKSDKYILRDEVCGVREIEKWVRSFGKSAKCIKPLKLKDRISKDIELLKERYGINE</sequence>
<organism evidence="3 4">
    <name type="scientific">Clostridium acetireducens DSM 10703</name>
    <dbReference type="NCBI Taxonomy" id="1121290"/>
    <lineage>
        <taxon>Bacteria</taxon>
        <taxon>Bacillati</taxon>
        <taxon>Bacillota</taxon>
        <taxon>Clostridia</taxon>
        <taxon>Eubacteriales</taxon>
        <taxon>Clostridiaceae</taxon>
        <taxon>Clostridium</taxon>
    </lineage>
</organism>
<dbReference type="RefSeq" id="WP_070109442.1">
    <property type="nucleotide sequence ID" value="NZ_LZFO01000005.1"/>
</dbReference>
<comment type="caution">
    <text evidence="3">The sequence shown here is derived from an EMBL/GenBank/DDBJ whole genome shotgun (WGS) entry which is preliminary data.</text>
</comment>
<dbReference type="STRING" id="1121290.CLAOCE_04720"/>
<dbReference type="PROSITE" id="PS52050">
    <property type="entry name" value="WYL"/>
    <property type="match status" value="1"/>
</dbReference>
<name>A0A1E8F0W8_9CLOT</name>
<proteinExistence type="predicted"/>
<reference evidence="3 4" key="1">
    <citation type="submission" date="2016-06" db="EMBL/GenBank/DDBJ databases">
        <title>Genome sequence of Clostridium acetireducens DSM 10703.</title>
        <authorList>
            <person name="Poehlein A."/>
            <person name="Fluechter S."/>
            <person name="Duerre P."/>
            <person name="Daniel R."/>
        </authorList>
    </citation>
    <scope>NUCLEOTIDE SEQUENCE [LARGE SCALE GENOMIC DNA]</scope>
    <source>
        <strain evidence="3 4">DSM 10703</strain>
    </source>
</reference>
<dbReference type="PANTHER" id="PTHR34580:SF1">
    <property type="entry name" value="PROTEIN PAFC"/>
    <property type="match status" value="1"/>
</dbReference>
<dbReference type="Pfam" id="PF25583">
    <property type="entry name" value="WCX"/>
    <property type="match status" value="1"/>
</dbReference>
<protein>
    <submittedName>
        <fullName evidence="3">Uncharacterized protein</fullName>
    </submittedName>
</protein>
<dbReference type="EMBL" id="LZFO01000005">
    <property type="protein sequence ID" value="OFI07067.1"/>
    <property type="molecule type" value="Genomic_DNA"/>
</dbReference>
<evidence type="ECO:0000313" key="4">
    <source>
        <dbReference type="Proteomes" id="UP000175744"/>
    </source>
</evidence>
<feature type="domain" description="WCX" evidence="2">
    <location>
        <begin position="332"/>
        <end position="383"/>
    </location>
</feature>
<evidence type="ECO:0000313" key="3">
    <source>
        <dbReference type="EMBL" id="OFI07067.1"/>
    </source>
</evidence>
<dbReference type="InterPro" id="IPR057727">
    <property type="entry name" value="WCX_dom"/>
</dbReference>
<dbReference type="PANTHER" id="PTHR34580">
    <property type="match status" value="1"/>
</dbReference>
<dbReference type="InterPro" id="IPR026881">
    <property type="entry name" value="WYL_dom"/>
</dbReference>
<dbReference type="AlphaFoldDB" id="A0A1E8F0W8"/>
<dbReference type="InterPro" id="IPR051534">
    <property type="entry name" value="CBASS_pafABC_assoc_protein"/>
</dbReference>
<dbReference type="OrthoDB" id="9767131at2"/>
<keyword evidence="4" id="KW-1185">Reference proteome</keyword>
<accession>A0A1E8F0W8</accession>
<evidence type="ECO:0000259" key="2">
    <source>
        <dbReference type="Pfam" id="PF25583"/>
    </source>
</evidence>
<gene>
    <name evidence="3" type="ORF">CLOACE_04720</name>
</gene>
<dbReference type="Pfam" id="PF13280">
    <property type="entry name" value="WYL"/>
    <property type="match status" value="1"/>
</dbReference>